<evidence type="ECO:0000313" key="2">
    <source>
        <dbReference type="EMBL" id="KAK8121499.1"/>
    </source>
</evidence>
<dbReference type="Pfam" id="PF01636">
    <property type="entry name" value="APH"/>
    <property type="match status" value="1"/>
</dbReference>
<dbReference type="EMBL" id="JAQQWP010000004">
    <property type="protein sequence ID" value="KAK8121499.1"/>
    <property type="molecule type" value="Genomic_DNA"/>
</dbReference>
<dbReference type="PANTHER" id="PTHR21310:SF15">
    <property type="entry name" value="AMINOGLYCOSIDE PHOSPHOTRANSFERASE DOMAIN-CONTAINING PROTEIN"/>
    <property type="match status" value="1"/>
</dbReference>
<dbReference type="InterPro" id="IPR011009">
    <property type="entry name" value="Kinase-like_dom_sf"/>
</dbReference>
<sequence>MAAIEQNLTPDESVLSSIFPEVTGLGPTSYHIISNTRNTCTFSIHHKTKLSYPKDILIRLETSSLAQIAAIQSLAFAQLPDLVPPVLDVGTAISADGKKVSYYVTPYLSDTILLEDVWDTLDKANQEELMDSVVHAVEKLQELDLSKVKPGLALKDVYPQSGEIRVGNPRIGFFTSIEQFLRRVLQAETVPCRISEIDDGIVLESDEEIGRVELSRKDLDNLLNEVVFCHNDLEARNILAKQTEGKNSHFRLAAIIDWEMAGFYPFAYEYSLKDTALGLSNQSFSWYSLFKQRTYRLLPHVECNMKLIKALGLIDESKKRSIPNNVGVRFQAKWRDREQIERSSKFYGGWVRKPDVAGHRPFTKDDQKVLEIEILQELGLLT</sequence>
<dbReference type="AlphaFoldDB" id="A0AAW0R2L8"/>
<keyword evidence="3" id="KW-1185">Reference proteome</keyword>
<dbReference type="InterPro" id="IPR051678">
    <property type="entry name" value="AGP_Transferase"/>
</dbReference>
<proteinExistence type="predicted"/>
<dbReference type="Gene3D" id="3.90.1200.10">
    <property type="match status" value="1"/>
</dbReference>
<accession>A0AAW0R2L8</accession>
<protein>
    <recommendedName>
        <fullName evidence="1">Aminoglycoside phosphotransferase domain-containing protein</fullName>
    </recommendedName>
</protein>
<gene>
    <name evidence="2" type="ORF">PG999_005619</name>
</gene>
<dbReference type="SUPFAM" id="SSF56112">
    <property type="entry name" value="Protein kinase-like (PK-like)"/>
    <property type="match status" value="1"/>
</dbReference>
<evidence type="ECO:0000313" key="3">
    <source>
        <dbReference type="Proteomes" id="UP001392437"/>
    </source>
</evidence>
<comment type="caution">
    <text evidence="2">The sequence shown here is derived from an EMBL/GenBank/DDBJ whole genome shotgun (WGS) entry which is preliminary data.</text>
</comment>
<reference evidence="2 3" key="1">
    <citation type="submission" date="2023-01" db="EMBL/GenBank/DDBJ databases">
        <title>Analysis of 21 Apiospora genomes using comparative genomics revels a genus with tremendous synthesis potential of carbohydrate active enzymes and secondary metabolites.</title>
        <authorList>
            <person name="Sorensen T."/>
        </authorList>
    </citation>
    <scope>NUCLEOTIDE SEQUENCE [LARGE SCALE GENOMIC DNA]</scope>
    <source>
        <strain evidence="2 3">CBS 117206</strain>
    </source>
</reference>
<dbReference type="InterPro" id="IPR002575">
    <property type="entry name" value="Aminoglycoside_PTrfase"/>
</dbReference>
<name>A0AAW0R2L8_9PEZI</name>
<dbReference type="PANTHER" id="PTHR21310">
    <property type="entry name" value="AMINOGLYCOSIDE PHOSPHOTRANSFERASE-RELATED-RELATED"/>
    <property type="match status" value="1"/>
</dbReference>
<feature type="domain" description="Aminoglycoside phosphotransferase" evidence="1">
    <location>
        <begin position="66"/>
        <end position="269"/>
    </location>
</feature>
<organism evidence="2 3">
    <name type="scientific">Apiospora kogelbergensis</name>
    <dbReference type="NCBI Taxonomy" id="1337665"/>
    <lineage>
        <taxon>Eukaryota</taxon>
        <taxon>Fungi</taxon>
        <taxon>Dikarya</taxon>
        <taxon>Ascomycota</taxon>
        <taxon>Pezizomycotina</taxon>
        <taxon>Sordariomycetes</taxon>
        <taxon>Xylariomycetidae</taxon>
        <taxon>Amphisphaeriales</taxon>
        <taxon>Apiosporaceae</taxon>
        <taxon>Apiospora</taxon>
    </lineage>
</organism>
<evidence type="ECO:0000259" key="1">
    <source>
        <dbReference type="Pfam" id="PF01636"/>
    </source>
</evidence>
<dbReference type="Proteomes" id="UP001392437">
    <property type="component" value="Unassembled WGS sequence"/>
</dbReference>